<dbReference type="RefSeq" id="XP_030380714.1">
    <property type="nucleotide sequence ID" value="XM_030524854.1"/>
</dbReference>
<evidence type="ECO:0000313" key="10">
    <source>
        <dbReference type="RefSeq" id="XP_030380714.1"/>
    </source>
</evidence>
<feature type="compositionally biased region" description="Low complexity" evidence="7">
    <location>
        <begin position="78"/>
        <end position="90"/>
    </location>
</feature>
<dbReference type="PROSITE" id="PS50802">
    <property type="entry name" value="OTU"/>
    <property type="match status" value="1"/>
</dbReference>
<feature type="region of interest" description="Disordered" evidence="7">
    <location>
        <begin position="38"/>
        <end position="160"/>
    </location>
</feature>
<keyword evidence="5" id="KW-0378">Hydrolase</keyword>
<name>A0A6J2TX62_DROLE</name>
<feature type="compositionally biased region" description="Basic and acidic residues" evidence="7">
    <location>
        <begin position="138"/>
        <end position="160"/>
    </location>
</feature>
<evidence type="ECO:0000256" key="3">
    <source>
        <dbReference type="ARBA" id="ARBA00022670"/>
    </source>
</evidence>
<feature type="compositionally biased region" description="Basic and acidic residues" evidence="7">
    <location>
        <begin position="110"/>
        <end position="121"/>
    </location>
</feature>
<dbReference type="SUPFAM" id="SSF54001">
    <property type="entry name" value="Cysteine proteinases"/>
    <property type="match status" value="1"/>
</dbReference>
<feature type="compositionally biased region" description="Polar residues" evidence="7">
    <location>
        <begin position="97"/>
        <end position="106"/>
    </location>
</feature>
<evidence type="ECO:0000256" key="1">
    <source>
        <dbReference type="ARBA" id="ARBA00000707"/>
    </source>
</evidence>
<feature type="domain" description="OTU" evidence="8">
    <location>
        <begin position="179"/>
        <end position="317"/>
    </location>
</feature>
<reference evidence="10" key="1">
    <citation type="submission" date="2025-08" db="UniProtKB">
        <authorList>
            <consortium name="RefSeq"/>
        </authorList>
    </citation>
    <scope>IDENTIFICATION</scope>
    <source>
        <strain evidence="10">11010-0011.00</strain>
        <tissue evidence="10">Whole body</tissue>
    </source>
</reference>
<dbReference type="AlphaFoldDB" id="A0A6J2TX62"/>
<keyword evidence="4" id="KW-0833">Ubl conjugation pathway</keyword>
<dbReference type="InterPro" id="IPR049772">
    <property type="entry name" value="OTU_OTUD6"/>
</dbReference>
<dbReference type="PANTHER" id="PTHR12419">
    <property type="entry name" value="OTU DOMAIN CONTAINING PROTEIN"/>
    <property type="match status" value="1"/>
</dbReference>
<gene>
    <name evidence="10" type="primary">LOC115628681</name>
</gene>
<evidence type="ECO:0000256" key="4">
    <source>
        <dbReference type="ARBA" id="ARBA00022786"/>
    </source>
</evidence>
<dbReference type="FunFam" id="3.90.70.80:FF:000003">
    <property type="entry name" value="OTU domain-containing protein 6B"/>
    <property type="match status" value="1"/>
</dbReference>
<dbReference type="InterPro" id="IPR003323">
    <property type="entry name" value="OTU_dom"/>
</dbReference>
<dbReference type="Gene3D" id="3.90.70.80">
    <property type="match status" value="1"/>
</dbReference>
<organism evidence="9 10">
    <name type="scientific">Drosophila lebanonensis</name>
    <name type="common">Fruit fly</name>
    <name type="synonym">Scaptodrosophila lebanonensis</name>
    <dbReference type="NCBI Taxonomy" id="7225"/>
    <lineage>
        <taxon>Eukaryota</taxon>
        <taxon>Metazoa</taxon>
        <taxon>Ecdysozoa</taxon>
        <taxon>Arthropoda</taxon>
        <taxon>Hexapoda</taxon>
        <taxon>Insecta</taxon>
        <taxon>Pterygota</taxon>
        <taxon>Neoptera</taxon>
        <taxon>Endopterygota</taxon>
        <taxon>Diptera</taxon>
        <taxon>Brachycera</taxon>
        <taxon>Muscomorpha</taxon>
        <taxon>Ephydroidea</taxon>
        <taxon>Drosophilidae</taxon>
        <taxon>Scaptodrosophila</taxon>
    </lineage>
</organism>
<evidence type="ECO:0000259" key="8">
    <source>
        <dbReference type="PROSITE" id="PS50802"/>
    </source>
</evidence>
<dbReference type="EC" id="3.4.19.12" evidence="2"/>
<protein>
    <recommendedName>
        <fullName evidence="2">ubiquitinyl hydrolase 1</fullName>
        <ecNumber evidence="2">3.4.19.12</ecNumber>
    </recommendedName>
</protein>
<dbReference type="GO" id="GO:0006508">
    <property type="term" value="P:proteolysis"/>
    <property type="evidence" value="ECO:0007669"/>
    <property type="project" value="UniProtKB-KW"/>
</dbReference>
<proteinExistence type="predicted"/>
<evidence type="ECO:0000256" key="6">
    <source>
        <dbReference type="ARBA" id="ARBA00022807"/>
    </source>
</evidence>
<keyword evidence="9" id="KW-1185">Reference proteome</keyword>
<dbReference type="InterPro" id="IPR038765">
    <property type="entry name" value="Papain-like_cys_pep_sf"/>
</dbReference>
<dbReference type="Pfam" id="PF02338">
    <property type="entry name" value="OTU"/>
    <property type="match status" value="1"/>
</dbReference>
<dbReference type="GeneID" id="115628681"/>
<comment type="catalytic activity">
    <reaction evidence="1">
        <text>Thiol-dependent hydrolysis of ester, thioester, amide, peptide and isopeptide bonds formed by the C-terminal Gly of ubiquitin (a 76-residue protein attached to proteins as an intracellular targeting signal).</text>
        <dbReference type="EC" id="3.4.19.12"/>
    </reaction>
</comment>
<evidence type="ECO:0000256" key="5">
    <source>
        <dbReference type="ARBA" id="ARBA00022801"/>
    </source>
</evidence>
<dbReference type="Proteomes" id="UP000504634">
    <property type="component" value="Unplaced"/>
</dbReference>
<keyword evidence="6" id="KW-0788">Thiol protease</keyword>
<dbReference type="CDD" id="cd22761">
    <property type="entry name" value="OTU_OTUD6"/>
    <property type="match status" value="1"/>
</dbReference>
<dbReference type="PANTHER" id="PTHR12419:SF10">
    <property type="entry name" value="DEUBIQUITINASE OTUD6B"/>
    <property type="match status" value="1"/>
</dbReference>
<dbReference type="GO" id="GO:0016579">
    <property type="term" value="P:protein deubiquitination"/>
    <property type="evidence" value="ECO:0007669"/>
    <property type="project" value="TreeGrafter"/>
</dbReference>
<keyword evidence="3" id="KW-0645">Protease</keyword>
<evidence type="ECO:0000256" key="2">
    <source>
        <dbReference type="ARBA" id="ARBA00012759"/>
    </source>
</evidence>
<evidence type="ECO:0000256" key="7">
    <source>
        <dbReference type="SAM" id="MobiDB-lite"/>
    </source>
</evidence>
<dbReference type="InterPro" id="IPR050704">
    <property type="entry name" value="Peptidase_C85-like"/>
</dbReference>
<dbReference type="OrthoDB" id="415023at2759"/>
<evidence type="ECO:0000313" key="9">
    <source>
        <dbReference type="Proteomes" id="UP000504634"/>
    </source>
</evidence>
<accession>A0A6J2TX62</accession>
<dbReference type="GO" id="GO:0004843">
    <property type="term" value="F:cysteine-type deubiquitinase activity"/>
    <property type="evidence" value="ECO:0007669"/>
    <property type="project" value="UniProtKB-EC"/>
</dbReference>
<sequence length="319" mass="36518">MASDDQPLGELEARLGEITLEDVNSRHRRERKELQAKLQALKKNAPKNDKKKRKEFLEQMAQLEGEMEQRHKLELQAAEKAAAMAATIKASEPQEAVDQQKSPESAQNQEDEHDHEQEHEQQPMQQRVSKAQKRRDKKEREARKREEEIREELEHAEKQPSAKLIELQQINEKLASRQVMIHRIPSDGDCLYNAVRHQLTIHGLPSPSVSELRLETANYVRAHKDTLICYMTHQDTGDLLNDAQFEEYCQAITNTHAWGGHIELKALSSMLRVPIEVLQAEGAPTKLGEEFGGAPLVICYHRHMYQLGEHYNSTLPLGG</sequence>